<dbReference type="Proteomes" id="UP000649617">
    <property type="component" value="Unassembled WGS sequence"/>
</dbReference>
<reference evidence="1" key="1">
    <citation type="submission" date="2021-02" db="EMBL/GenBank/DDBJ databases">
        <authorList>
            <person name="Dougan E. K."/>
            <person name="Rhodes N."/>
            <person name="Thang M."/>
            <person name="Chan C."/>
        </authorList>
    </citation>
    <scope>NUCLEOTIDE SEQUENCE</scope>
</reference>
<keyword evidence="2" id="KW-1185">Reference proteome</keyword>
<dbReference type="AlphaFoldDB" id="A0A812KRU6"/>
<comment type="caution">
    <text evidence="1">The sequence shown here is derived from an EMBL/GenBank/DDBJ whole genome shotgun (WGS) entry which is preliminary data.</text>
</comment>
<evidence type="ECO:0000313" key="1">
    <source>
        <dbReference type="EMBL" id="CAE7229003.1"/>
    </source>
</evidence>
<sequence length="107" mass="11943">MEECREQSMGADDTRGEFFSQEVAEEVCQASADSVMEAVEGTDDPKSLSLSTAATTLGRLGAWVHRAREAARLRMAKEEFELTQVRLITEDQLPPAEDRVYPRPNLI</sequence>
<accession>A0A812KRU6</accession>
<name>A0A812KRU6_SYMPI</name>
<evidence type="ECO:0000313" key="2">
    <source>
        <dbReference type="Proteomes" id="UP000649617"/>
    </source>
</evidence>
<proteinExistence type="predicted"/>
<protein>
    <submittedName>
        <fullName evidence="1">PIP5K9 protein</fullName>
    </submittedName>
</protein>
<organism evidence="1 2">
    <name type="scientific">Symbiodinium pilosum</name>
    <name type="common">Dinoflagellate</name>
    <dbReference type="NCBI Taxonomy" id="2952"/>
    <lineage>
        <taxon>Eukaryota</taxon>
        <taxon>Sar</taxon>
        <taxon>Alveolata</taxon>
        <taxon>Dinophyceae</taxon>
        <taxon>Suessiales</taxon>
        <taxon>Symbiodiniaceae</taxon>
        <taxon>Symbiodinium</taxon>
    </lineage>
</organism>
<feature type="non-terminal residue" evidence="1">
    <location>
        <position position="107"/>
    </location>
</feature>
<gene>
    <name evidence="1" type="primary">PIP5K9</name>
    <name evidence="1" type="ORF">SPIL2461_LOCUS3376</name>
</gene>
<dbReference type="EMBL" id="CAJNIZ010004105">
    <property type="protein sequence ID" value="CAE7229003.1"/>
    <property type="molecule type" value="Genomic_DNA"/>
</dbReference>